<feature type="region of interest" description="Disordered" evidence="4">
    <location>
        <begin position="224"/>
        <end position="247"/>
    </location>
</feature>
<dbReference type="EMBL" id="CP121252">
    <property type="protein sequence ID" value="WFP17150.1"/>
    <property type="molecule type" value="Genomic_DNA"/>
</dbReference>
<dbReference type="PANTHER" id="PTHR21600:SF84">
    <property type="entry name" value="PSEUDOURIDINE SYNTHASE RSUA_RLUA-LIKE DOMAIN-CONTAINING PROTEIN"/>
    <property type="match status" value="1"/>
</dbReference>
<proteinExistence type="predicted"/>
<dbReference type="InterPro" id="IPR006145">
    <property type="entry name" value="PsdUridine_synth_RsuA/RluA"/>
</dbReference>
<feature type="domain" description="Pseudouridine synthase RsuA/RluA-like" evidence="5">
    <location>
        <begin position="104"/>
        <end position="280"/>
    </location>
</feature>
<evidence type="ECO:0000256" key="1">
    <source>
        <dbReference type="ARBA" id="ARBA00000073"/>
    </source>
</evidence>
<accession>A0ABY8H7M6</accession>
<reference evidence="6 7" key="1">
    <citation type="submission" date="2023-04" db="EMBL/GenBank/DDBJ databases">
        <title>Funneling lignin-derived compounds into biodiesel using alkali-halophilic Citricoccus sp. P2.</title>
        <authorList>
            <person name="Luo C.-B."/>
        </authorList>
    </citation>
    <scope>NUCLEOTIDE SEQUENCE [LARGE SCALE GENOMIC DNA]</scope>
    <source>
        <strain evidence="6 7">P2</strain>
    </source>
</reference>
<evidence type="ECO:0000313" key="6">
    <source>
        <dbReference type="EMBL" id="WFP17150.1"/>
    </source>
</evidence>
<dbReference type="Pfam" id="PF00849">
    <property type="entry name" value="PseudoU_synth_2"/>
    <property type="match status" value="1"/>
</dbReference>
<evidence type="ECO:0000313" key="7">
    <source>
        <dbReference type="Proteomes" id="UP001219037"/>
    </source>
</evidence>
<keyword evidence="7" id="KW-1185">Reference proteome</keyword>
<sequence length="337" mass="37604">MTSSSSSPRVPPLPVRDGVNPTRLRVPRQGAWPTIADYVLERFGHVDPEGIRRRFRTGEVRAPGGAVVDLNTALGAHEFIWYYRDVADEPHLPFEVRVLHRDEHLVVVDKPHFLPTTPGGRFLQNSALVRLRRALDHPDLVPLHRLDRATAGVLAFSACPDTRGAYQALFENRVVAKTYEAVVRLPDTHSGWVDRLPVIYRNRMEKTKGVITAQVVDYPVAESGRLPAPRTGKQRRSHAPTVGPNAESRIELLGTGGGRAHLKLTPHTGRTHQLRVHLAALGTPILHDRFYPELLDHADDDVDAPLQLLARTLGFTDPLTGQPRLFRSELELAEVPR</sequence>
<dbReference type="RefSeq" id="WP_278158460.1">
    <property type="nucleotide sequence ID" value="NZ_CP121252.1"/>
</dbReference>
<gene>
    <name evidence="6" type="ORF">P8192_03215</name>
</gene>
<evidence type="ECO:0000256" key="2">
    <source>
        <dbReference type="ARBA" id="ARBA00031870"/>
    </source>
</evidence>
<dbReference type="SUPFAM" id="SSF55120">
    <property type="entry name" value="Pseudouridine synthase"/>
    <property type="match status" value="1"/>
</dbReference>
<dbReference type="PANTHER" id="PTHR21600">
    <property type="entry name" value="MITOCHONDRIAL RNA PSEUDOURIDINE SYNTHASE"/>
    <property type="match status" value="1"/>
</dbReference>
<dbReference type="InterPro" id="IPR020103">
    <property type="entry name" value="PsdUridine_synth_cat_dom_sf"/>
</dbReference>
<evidence type="ECO:0000259" key="5">
    <source>
        <dbReference type="Pfam" id="PF00849"/>
    </source>
</evidence>
<dbReference type="Proteomes" id="UP001219037">
    <property type="component" value="Chromosome"/>
</dbReference>
<protein>
    <recommendedName>
        <fullName evidence="2">RNA pseudouridylate synthase</fullName>
    </recommendedName>
    <alternativeName>
        <fullName evidence="3">RNA-uridine isomerase</fullName>
    </alternativeName>
</protein>
<evidence type="ECO:0000256" key="4">
    <source>
        <dbReference type="SAM" id="MobiDB-lite"/>
    </source>
</evidence>
<comment type="catalytic activity">
    <reaction evidence="1">
        <text>a uridine in RNA = a pseudouridine in RNA</text>
        <dbReference type="Rhea" id="RHEA:48348"/>
        <dbReference type="Rhea" id="RHEA-COMP:12068"/>
        <dbReference type="Rhea" id="RHEA-COMP:12069"/>
        <dbReference type="ChEBI" id="CHEBI:65314"/>
        <dbReference type="ChEBI" id="CHEBI:65315"/>
    </reaction>
</comment>
<feature type="region of interest" description="Disordered" evidence="4">
    <location>
        <begin position="1"/>
        <end position="22"/>
    </location>
</feature>
<name>A0ABY8H7M6_9MICC</name>
<dbReference type="InterPro" id="IPR050188">
    <property type="entry name" value="RluA_PseudoU_synthase"/>
</dbReference>
<organism evidence="6 7">
    <name type="scientific">Citricoccus muralis</name>
    <dbReference type="NCBI Taxonomy" id="169134"/>
    <lineage>
        <taxon>Bacteria</taxon>
        <taxon>Bacillati</taxon>
        <taxon>Actinomycetota</taxon>
        <taxon>Actinomycetes</taxon>
        <taxon>Micrococcales</taxon>
        <taxon>Micrococcaceae</taxon>
        <taxon>Citricoccus</taxon>
    </lineage>
</organism>
<evidence type="ECO:0000256" key="3">
    <source>
        <dbReference type="ARBA" id="ARBA00033164"/>
    </source>
</evidence>
<dbReference type="Gene3D" id="3.30.2350.10">
    <property type="entry name" value="Pseudouridine synthase"/>
    <property type="match status" value="1"/>
</dbReference>